<feature type="region of interest" description="Disordered" evidence="1">
    <location>
        <begin position="263"/>
        <end position="407"/>
    </location>
</feature>
<comment type="caution">
    <text evidence="3">The sequence shown here is derived from an EMBL/GenBank/DDBJ whole genome shotgun (WGS) entry which is preliminary data.</text>
</comment>
<feature type="compositionally biased region" description="Basic and acidic residues" evidence="1">
    <location>
        <begin position="349"/>
        <end position="367"/>
    </location>
</feature>
<reference evidence="3" key="1">
    <citation type="submission" date="2023-07" db="EMBL/GenBank/DDBJ databases">
        <authorList>
            <consortium name="AG Swart"/>
            <person name="Singh M."/>
            <person name="Singh A."/>
            <person name="Seah K."/>
            <person name="Emmerich C."/>
        </authorList>
    </citation>
    <scope>NUCLEOTIDE SEQUENCE</scope>
    <source>
        <strain evidence="3">DP1</strain>
    </source>
</reference>
<feature type="compositionally biased region" description="Polar residues" evidence="1">
    <location>
        <begin position="328"/>
        <end position="338"/>
    </location>
</feature>
<feature type="transmembrane region" description="Helical" evidence="2">
    <location>
        <begin position="114"/>
        <end position="140"/>
    </location>
</feature>
<protein>
    <submittedName>
        <fullName evidence="3">Uncharacterized protein</fullName>
    </submittedName>
</protein>
<keyword evidence="2" id="KW-0472">Membrane</keyword>
<dbReference type="EMBL" id="CAMPGE010001153">
    <property type="protein sequence ID" value="CAI2359924.1"/>
    <property type="molecule type" value="Genomic_DNA"/>
</dbReference>
<dbReference type="AlphaFoldDB" id="A0AAD1X415"/>
<feature type="compositionally biased region" description="Basic and acidic residues" evidence="1">
    <location>
        <begin position="397"/>
        <end position="407"/>
    </location>
</feature>
<dbReference type="Proteomes" id="UP001295684">
    <property type="component" value="Unassembled WGS sequence"/>
</dbReference>
<accession>A0AAD1X415</accession>
<feature type="transmembrane region" description="Helical" evidence="2">
    <location>
        <begin position="86"/>
        <end position="108"/>
    </location>
</feature>
<name>A0AAD1X415_EUPCR</name>
<organism evidence="3 4">
    <name type="scientific">Euplotes crassus</name>
    <dbReference type="NCBI Taxonomy" id="5936"/>
    <lineage>
        <taxon>Eukaryota</taxon>
        <taxon>Sar</taxon>
        <taxon>Alveolata</taxon>
        <taxon>Ciliophora</taxon>
        <taxon>Intramacronucleata</taxon>
        <taxon>Spirotrichea</taxon>
        <taxon>Hypotrichia</taxon>
        <taxon>Euplotida</taxon>
        <taxon>Euplotidae</taxon>
        <taxon>Moneuplotes</taxon>
    </lineage>
</organism>
<evidence type="ECO:0000313" key="3">
    <source>
        <dbReference type="EMBL" id="CAI2359924.1"/>
    </source>
</evidence>
<evidence type="ECO:0000313" key="4">
    <source>
        <dbReference type="Proteomes" id="UP001295684"/>
    </source>
</evidence>
<evidence type="ECO:0000256" key="2">
    <source>
        <dbReference type="SAM" id="Phobius"/>
    </source>
</evidence>
<feature type="region of interest" description="Disordered" evidence="1">
    <location>
        <begin position="216"/>
        <end position="245"/>
    </location>
</feature>
<sequence>MSELDKSTRQPFVRTDGIPQTTSYSIIIPPNRDTNGFFRKAYHHEYCKEYISEVEFNDIIDNVCKLASLAYSKKRQNDNRQLSPKVVFVFWICTISVICFCFLSYYAAIDKSNFLRILSIAMLCVSTAMFSLITLSIIFAKIPEFPTLSILVKQRIDNYFNNINQLYTNKGIWWRIDAKYLYIEMVIDEKIPPELKDSKYQLPENSLNASKTEIKKKKTKVEKMTPKETVRSKTSNKVHPIDISAMKKSNLAEKLDDDYAESMTLKSQPMRPQNFNFRGGGEKPSHNNTVFDPFNKGDPSKTSKRINKGQEDEVKRLNEDRKERINFEANNQFQSENPMESIKQDASFDDSKHKRMESPESRLHKTPQDAFPNSPDDGNENYQKEDSMNMDEVSYLENRKESNKDLW</sequence>
<feature type="compositionally biased region" description="Basic and acidic residues" evidence="1">
    <location>
        <begin position="308"/>
        <end position="326"/>
    </location>
</feature>
<proteinExistence type="predicted"/>
<evidence type="ECO:0000256" key="1">
    <source>
        <dbReference type="SAM" id="MobiDB-lite"/>
    </source>
</evidence>
<feature type="compositionally biased region" description="Polar residues" evidence="1">
    <location>
        <begin position="264"/>
        <end position="276"/>
    </location>
</feature>
<keyword evidence="2" id="KW-1133">Transmembrane helix</keyword>
<feature type="compositionally biased region" description="Basic and acidic residues" evidence="1">
    <location>
        <begin position="221"/>
        <end position="231"/>
    </location>
</feature>
<keyword evidence="2" id="KW-0812">Transmembrane</keyword>
<gene>
    <name evidence="3" type="ORF">ECRASSUSDP1_LOCUS1218</name>
</gene>
<keyword evidence="4" id="KW-1185">Reference proteome</keyword>